<evidence type="ECO:0000256" key="1">
    <source>
        <dbReference type="SAM" id="MobiDB-lite"/>
    </source>
</evidence>
<gene>
    <name evidence="2" type="ORF">ICL16_08635</name>
</gene>
<dbReference type="Proteomes" id="UP000629098">
    <property type="component" value="Unassembled WGS sequence"/>
</dbReference>
<accession>A0A8J6XJU8</accession>
<feature type="region of interest" description="Disordered" evidence="1">
    <location>
        <begin position="1"/>
        <end position="20"/>
    </location>
</feature>
<protein>
    <submittedName>
        <fullName evidence="2">Uncharacterized protein</fullName>
    </submittedName>
</protein>
<evidence type="ECO:0000313" key="3">
    <source>
        <dbReference type="Proteomes" id="UP000629098"/>
    </source>
</evidence>
<reference evidence="2" key="1">
    <citation type="submission" date="2020-09" db="EMBL/GenBank/DDBJ databases">
        <title>Iningainema tapete sp. nov. (Scytonemataceae, Cyanobacteria) from greenhouses in central Florida (USA) produces two types of nodularin with biosynthetic potential for microcystin-LR and anabaenopeptins.</title>
        <authorList>
            <person name="Berthold D.E."/>
            <person name="Lefler F.W."/>
            <person name="Huang I.-S."/>
            <person name="Abdulla H."/>
            <person name="Zimba P.V."/>
            <person name="Laughinghouse H.D. IV."/>
        </authorList>
    </citation>
    <scope>NUCLEOTIDE SEQUENCE</scope>
    <source>
        <strain evidence="2">BLCCT55</strain>
    </source>
</reference>
<comment type="caution">
    <text evidence="2">The sequence shown here is derived from an EMBL/GenBank/DDBJ whole genome shotgun (WGS) entry which is preliminary data.</text>
</comment>
<keyword evidence="3" id="KW-1185">Reference proteome</keyword>
<dbReference type="RefSeq" id="WP_190826430.1">
    <property type="nucleotide sequence ID" value="NZ_CAWPPI010000034.1"/>
</dbReference>
<sequence>MNTPVNYTTTPQKSKQKQQPIVTEAQYYDYEAELAQERQDYYHMQYGY</sequence>
<feature type="compositionally biased region" description="Low complexity" evidence="1">
    <location>
        <begin position="8"/>
        <end position="20"/>
    </location>
</feature>
<dbReference type="AlphaFoldDB" id="A0A8J6XJU8"/>
<evidence type="ECO:0000313" key="2">
    <source>
        <dbReference type="EMBL" id="MBD2772146.1"/>
    </source>
</evidence>
<proteinExistence type="predicted"/>
<organism evidence="2 3">
    <name type="scientific">Iningainema tapete BLCC-T55</name>
    <dbReference type="NCBI Taxonomy" id="2748662"/>
    <lineage>
        <taxon>Bacteria</taxon>
        <taxon>Bacillati</taxon>
        <taxon>Cyanobacteriota</taxon>
        <taxon>Cyanophyceae</taxon>
        <taxon>Nostocales</taxon>
        <taxon>Scytonemataceae</taxon>
        <taxon>Iningainema tapete</taxon>
    </lineage>
</organism>
<dbReference type="EMBL" id="JACXAE010000034">
    <property type="protein sequence ID" value="MBD2772146.1"/>
    <property type="molecule type" value="Genomic_DNA"/>
</dbReference>
<name>A0A8J6XJU8_9CYAN</name>